<name>A0A4R5U6P9_9HYPH</name>
<evidence type="ECO:0000256" key="4">
    <source>
        <dbReference type="SAM" id="MobiDB-lite"/>
    </source>
</evidence>
<feature type="compositionally biased region" description="Basic and acidic residues" evidence="4">
    <location>
        <begin position="131"/>
        <end position="143"/>
    </location>
</feature>
<feature type="domain" description="Response regulatory" evidence="5">
    <location>
        <begin position="9"/>
        <end position="121"/>
    </location>
</feature>
<evidence type="ECO:0000313" key="7">
    <source>
        <dbReference type="Proteomes" id="UP000295238"/>
    </source>
</evidence>
<comment type="caution">
    <text evidence="6">The sequence shown here is derived from an EMBL/GenBank/DDBJ whole genome shotgun (WGS) entry which is preliminary data.</text>
</comment>
<evidence type="ECO:0000256" key="2">
    <source>
        <dbReference type="ARBA" id="ARBA00023012"/>
    </source>
</evidence>
<dbReference type="Proteomes" id="UP000295238">
    <property type="component" value="Unassembled WGS sequence"/>
</dbReference>
<gene>
    <name evidence="6" type="ORF">E2F50_22255</name>
</gene>
<dbReference type="InterPro" id="IPR001789">
    <property type="entry name" value="Sig_transdc_resp-reg_receiver"/>
</dbReference>
<evidence type="ECO:0000256" key="3">
    <source>
        <dbReference type="PROSITE-ProRule" id="PRU00169"/>
    </source>
</evidence>
<dbReference type="GO" id="GO:0000160">
    <property type="term" value="P:phosphorelay signal transduction system"/>
    <property type="evidence" value="ECO:0007669"/>
    <property type="project" value="UniProtKB-KW"/>
</dbReference>
<evidence type="ECO:0000313" key="6">
    <source>
        <dbReference type="EMBL" id="TDK29915.1"/>
    </source>
</evidence>
<protein>
    <submittedName>
        <fullName evidence="6">Response regulator</fullName>
    </submittedName>
</protein>
<dbReference type="OrthoDB" id="7950403at2"/>
<keyword evidence="1 3" id="KW-0597">Phosphoprotein</keyword>
<feature type="region of interest" description="Disordered" evidence="4">
    <location>
        <begin position="127"/>
        <end position="150"/>
    </location>
</feature>
<dbReference type="PANTHER" id="PTHR44591:SF14">
    <property type="entry name" value="PROTEIN PILG"/>
    <property type="match status" value="1"/>
</dbReference>
<organism evidence="6 7">
    <name type="scientific">Rhizobium deserti</name>
    <dbReference type="NCBI Taxonomy" id="2547961"/>
    <lineage>
        <taxon>Bacteria</taxon>
        <taxon>Pseudomonadati</taxon>
        <taxon>Pseudomonadota</taxon>
        <taxon>Alphaproteobacteria</taxon>
        <taxon>Hyphomicrobiales</taxon>
        <taxon>Rhizobiaceae</taxon>
        <taxon>Rhizobium/Agrobacterium group</taxon>
        <taxon>Rhizobium</taxon>
    </lineage>
</organism>
<dbReference type="EMBL" id="SMTL01000009">
    <property type="protein sequence ID" value="TDK29915.1"/>
    <property type="molecule type" value="Genomic_DNA"/>
</dbReference>
<dbReference type="AlphaFoldDB" id="A0A4R5U6P9"/>
<evidence type="ECO:0000259" key="5">
    <source>
        <dbReference type="PROSITE" id="PS50110"/>
    </source>
</evidence>
<dbReference type="RefSeq" id="WP_133318381.1">
    <property type="nucleotide sequence ID" value="NZ_SMTL01000009.1"/>
</dbReference>
<reference evidence="6 7" key="1">
    <citation type="submission" date="2019-03" db="EMBL/GenBank/DDBJ databases">
        <title>Rhizobium sp. nov., an bacterium isolated from biocrust in Mu Us Desert.</title>
        <authorList>
            <person name="Lixiong L."/>
        </authorList>
    </citation>
    <scope>NUCLEOTIDE SEQUENCE [LARGE SCALE GENOMIC DNA]</scope>
    <source>
        <strain evidence="6 7">SPY-1</strain>
    </source>
</reference>
<dbReference type="SMART" id="SM00448">
    <property type="entry name" value="REC"/>
    <property type="match status" value="1"/>
</dbReference>
<dbReference type="InterPro" id="IPR011006">
    <property type="entry name" value="CheY-like_superfamily"/>
</dbReference>
<dbReference type="InterPro" id="IPR050595">
    <property type="entry name" value="Bact_response_regulator"/>
</dbReference>
<accession>A0A4R5U6P9</accession>
<keyword evidence="7" id="KW-1185">Reference proteome</keyword>
<dbReference type="PANTHER" id="PTHR44591">
    <property type="entry name" value="STRESS RESPONSE REGULATOR PROTEIN 1"/>
    <property type="match status" value="1"/>
</dbReference>
<dbReference type="SUPFAM" id="SSF52172">
    <property type="entry name" value="CheY-like"/>
    <property type="match status" value="1"/>
</dbReference>
<feature type="modified residue" description="4-aspartylphosphate" evidence="3">
    <location>
        <position position="59"/>
    </location>
</feature>
<evidence type="ECO:0000256" key="1">
    <source>
        <dbReference type="ARBA" id="ARBA00022553"/>
    </source>
</evidence>
<proteinExistence type="predicted"/>
<keyword evidence="2" id="KW-0902">Two-component regulatory system</keyword>
<dbReference type="PROSITE" id="PS50110">
    <property type="entry name" value="RESPONSE_REGULATORY"/>
    <property type="match status" value="1"/>
</dbReference>
<sequence length="150" mass="16564">MTKKLELASVLILENEELIVLDVENYLQLTGYDIAGSFSSGAAAIEWLKAHRADVALLDIMLRDGESAKVARALEQCGIPFVVHSTHTYEADVHDPVFSRTRWISKPSCPDEVIAALRYALYQSGPEAADTADHNPDQREQDVPRASQQA</sequence>
<dbReference type="Pfam" id="PF00072">
    <property type="entry name" value="Response_reg"/>
    <property type="match status" value="1"/>
</dbReference>
<dbReference type="Gene3D" id="3.40.50.2300">
    <property type="match status" value="1"/>
</dbReference>